<dbReference type="Proteomes" id="UP000789366">
    <property type="component" value="Unassembled WGS sequence"/>
</dbReference>
<protein>
    <submittedName>
        <fullName evidence="1">8783_t:CDS:1</fullName>
    </submittedName>
</protein>
<gene>
    <name evidence="1" type="ORF">SPELUC_LOCUS12247</name>
</gene>
<proteinExistence type="predicted"/>
<reference evidence="1" key="1">
    <citation type="submission" date="2021-06" db="EMBL/GenBank/DDBJ databases">
        <authorList>
            <person name="Kallberg Y."/>
            <person name="Tangrot J."/>
            <person name="Rosling A."/>
        </authorList>
    </citation>
    <scope>NUCLEOTIDE SEQUENCE</scope>
    <source>
        <strain evidence="1">28 12/20/2015</strain>
    </source>
</reference>
<keyword evidence="2" id="KW-1185">Reference proteome</keyword>
<sequence length="322" mass="37055">LLHSNEASTFQDQDLSLVNQDASTGSKKTITSLSLCDTKTVTKYHDLNNSNTTSEILESDNQIIEDLIQEMTYDQAENIVSSEINHLYSNNDKDIVLGSVQSLFDLFNKAIKLADGQIKDKTARSKIYKKMKPFLPNITDANLHKKTERAQKILKLFGKRGVGIDKINYITYSASTISRLKDIQIQHIINQVASKTVTKCHDQNNSEQKCDNHIIQDSLLKTQIMAPNKNCLYQYAIEHGINLKEFSIITEAEKNRWTMRCFHEDLKRDIHFYRSGIERKEDPRKYRKFLTDQERLVGEKLLHQGILKSGLSTAWLDDLMEK</sequence>
<evidence type="ECO:0000313" key="1">
    <source>
        <dbReference type="EMBL" id="CAG8717994.1"/>
    </source>
</evidence>
<name>A0ACA9PPB4_9GLOM</name>
<feature type="non-terminal residue" evidence="1">
    <location>
        <position position="1"/>
    </location>
</feature>
<comment type="caution">
    <text evidence="1">The sequence shown here is derived from an EMBL/GenBank/DDBJ whole genome shotgun (WGS) entry which is preliminary data.</text>
</comment>
<accession>A0ACA9PPB4</accession>
<organism evidence="1 2">
    <name type="scientific">Cetraspora pellucida</name>
    <dbReference type="NCBI Taxonomy" id="1433469"/>
    <lineage>
        <taxon>Eukaryota</taxon>
        <taxon>Fungi</taxon>
        <taxon>Fungi incertae sedis</taxon>
        <taxon>Mucoromycota</taxon>
        <taxon>Glomeromycotina</taxon>
        <taxon>Glomeromycetes</taxon>
        <taxon>Diversisporales</taxon>
        <taxon>Gigasporaceae</taxon>
        <taxon>Cetraspora</taxon>
    </lineage>
</organism>
<dbReference type="EMBL" id="CAJVPW010028329">
    <property type="protein sequence ID" value="CAG8717994.1"/>
    <property type="molecule type" value="Genomic_DNA"/>
</dbReference>
<evidence type="ECO:0000313" key="2">
    <source>
        <dbReference type="Proteomes" id="UP000789366"/>
    </source>
</evidence>